<feature type="region of interest" description="Disordered" evidence="1">
    <location>
        <begin position="682"/>
        <end position="732"/>
    </location>
</feature>
<feature type="region of interest" description="Disordered" evidence="1">
    <location>
        <begin position="633"/>
        <end position="667"/>
    </location>
</feature>
<proteinExistence type="predicted"/>
<evidence type="ECO:0000256" key="1">
    <source>
        <dbReference type="SAM" id="MobiDB-lite"/>
    </source>
</evidence>
<feature type="compositionally biased region" description="Polar residues" evidence="1">
    <location>
        <begin position="682"/>
        <end position="702"/>
    </location>
</feature>
<comment type="caution">
    <text evidence="2">The sequence shown here is derived from an EMBL/GenBank/DDBJ whole genome shotgun (WGS) entry which is preliminary data.</text>
</comment>
<feature type="region of interest" description="Disordered" evidence="1">
    <location>
        <begin position="22"/>
        <end position="79"/>
    </location>
</feature>
<feature type="compositionally biased region" description="Polar residues" evidence="1">
    <location>
        <begin position="250"/>
        <end position="273"/>
    </location>
</feature>
<accession>A0AAV6ZD88</accession>
<feature type="compositionally biased region" description="Low complexity" evidence="1">
    <location>
        <begin position="398"/>
        <end position="432"/>
    </location>
</feature>
<feature type="compositionally biased region" description="Low complexity" evidence="1">
    <location>
        <begin position="652"/>
        <end position="663"/>
    </location>
</feature>
<feature type="compositionally biased region" description="Polar residues" evidence="1">
    <location>
        <begin position="996"/>
        <end position="1005"/>
    </location>
</feature>
<evidence type="ECO:0000313" key="2">
    <source>
        <dbReference type="EMBL" id="KAG8545360.1"/>
    </source>
</evidence>
<feature type="region of interest" description="Disordered" evidence="1">
    <location>
        <begin position="171"/>
        <end position="273"/>
    </location>
</feature>
<feature type="compositionally biased region" description="Low complexity" evidence="1">
    <location>
        <begin position="181"/>
        <end position="212"/>
    </location>
</feature>
<feature type="compositionally biased region" description="Polar residues" evidence="1">
    <location>
        <begin position="66"/>
        <end position="79"/>
    </location>
</feature>
<feature type="compositionally biased region" description="Polar residues" evidence="1">
    <location>
        <begin position="1058"/>
        <end position="1070"/>
    </location>
</feature>
<feature type="region of interest" description="Disordered" evidence="1">
    <location>
        <begin position="356"/>
        <end position="380"/>
    </location>
</feature>
<feature type="compositionally biased region" description="Polar residues" evidence="1">
    <location>
        <begin position="22"/>
        <end position="32"/>
    </location>
</feature>
<reference evidence="2" key="1">
    <citation type="thesis" date="2020" institute="ProQuest LLC" country="789 East Eisenhower Parkway, Ann Arbor, MI, USA">
        <title>Comparative Genomics and Chromosome Evolution.</title>
        <authorList>
            <person name="Mudd A.B."/>
        </authorList>
    </citation>
    <scope>NUCLEOTIDE SEQUENCE</scope>
    <source>
        <strain evidence="2">237g6f4</strain>
        <tissue evidence="2">Blood</tissue>
    </source>
</reference>
<gene>
    <name evidence="2" type="ORF">GDO81_021032</name>
</gene>
<feature type="region of interest" description="Disordered" evidence="1">
    <location>
        <begin position="396"/>
        <end position="479"/>
    </location>
</feature>
<feature type="region of interest" description="Disordered" evidence="1">
    <location>
        <begin position="986"/>
        <end position="1005"/>
    </location>
</feature>
<feature type="compositionally biased region" description="Low complexity" evidence="1">
    <location>
        <begin position="33"/>
        <end position="57"/>
    </location>
</feature>
<organism evidence="2 3">
    <name type="scientific">Engystomops pustulosus</name>
    <name type="common">Tungara frog</name>
    <name type="synonym">Physalaemus pustulosus</name>
    <dbReference type="NCBI Taxonomy" id="76066"/>
    <lineage>
        <taxon>Eukaryota</taxon>
        <taxon>Metazoa</taxon>
        <taxon>Chordata</taxon>
        <taxon>Craniata</taxon>
        <taxon>Vertebrata</taxon>
        <taxon>Euteleostomi</taxon>
        <taxon>Amphibia</taxon>
        <taxon>Batrachia</taxon>
        <taxon>Anura</taxon>
        <taxon>Neobatrachia</taxon>
        <taxon>Hyloidea</taxon>
        <taxon>Leptodactylidae</taxon>
        <taxon>Leiuperinae</taxon>
        <taxon>Engystomops</taxon>
    </lineage>
</organism>
<feature type="region of interest" description="Disordered" evidence="1">
    <location>
        <begin position="102"/>
        <end position="123"/>
    </location>
</feature>
<dbReference type="AlphaFoldDB" id="A0AAV6ZD88"/>
<feature type="region of interest" description="Disordered" evidence="1">
    <location>
        <begin position="899"/>
        <end position="919"/>
    </location>
</feature>
<protein>
    <submittedName>
        <fullName evidence="2">Uncharacterized protein</fullName>
    </submittedName>
</protein>
<feature type="region of interest" description="Disordered" evidence="1">
    <location>
        <begin position="1021"/>
        <end position="1070"/>
    </location>
</feature>
<feature type="compositionally biased region" description="Polar residues" evidence="1">
    <location>
        <begin position="433"/>
        <end position="462"/>
    </location>
</feature>
<evidence type="ECO:0000313" key="3">
    <source>
        <dbReference type="Proteomes" id="UP000824782"/>
    </source>
</evidence>
<feature type="compositionally biased region" description="Low complexity" evidence="1">
    <location>
        <begin position="225"/>
        <end position="245"/>
    </location>
</feature>
<dbReference type="EMBL" id="WNYA01001665">
    <property type="protein sequence ID" value="KAG8545360.1"/>
    <property type="molecule type" value="Genomic_DNA"/>
</dbReference>
<feature type="compositionally biased region" description="Polar residues" evidence="1">
    <location>
        <begin position="171"/>
        <end position="180"/>
    </location>
</feature>
<feature type="compositionally biased region" description="Low complexity" evidence="1">
    <location>
        <begin position="703"/>
        <end position="732"/>
    </location>
</feature>
<name>A0AAV6ZD88_ENGPU</name>
<feature type="compositionally biased region" description="Low complexity" evidence="1">
    <location>
        <begin position="1024"/>
        <end position="1035"/>
    </location>
</feature>
<dbReference type="Proteomes" id="UP000824782">
    <property type="component" value="Unassembled WGS sequence"/>
</dbReference>
<keyword evidence="3" id="KW-1185">Reference proteome</keyword>
<sequence>MIVITGMGVEEVASRGHLQNVTSTPATTSHYPENNSTTVTVNQTETSTTQPYTTRSTTTEEHSTTRGYTSTSHPGGSMSNLTTTSSIITSQVSNRTTTLVTNRTQGQTETPENMTRNSTIGGTTTSALEVTTEEMEDFTSLYTSTSSQEGSGDYSDYSTTNKAINVTEMSTSHSTGAVEQSTVSPNASSESSSSYPETNTTVTSTTNQQYTTHNDTTEEMSTAIPYTSTSYPESSTSNLTTATTLPGITKSKNPTQDTTLHPANTTNGENTTSALEETTENMEEFSSLYTSTTFLESSGDRPDFSTTNEAINTTKVTTTLRQYTSHVTTLAPESTTPNSTIGESTTFVVEVTTEDIEDSLSPSTRIPESSEGFPGYGTTNEAISRTEETTTLHERTLHSTTTAEGTGMTPSTSTSPPESTMSNMTTNNTTSSLGYTTEDSTVSTENIAPNSTITDNSTSALEVTTEDSEDLNTLYTSSGDYSTTNETISMTEERTTLHQPASYKSTSEGSAVTHYTSTFHPESSTNFSSPGVATRDVTLAPENTIAISSTGVYVTSALEETTEDSEELKTQYTSITATGSSGDQADYSTTKEAINITEVTTTTHPHVLHSVTTTGVPTSPYTLHPGSSMSYRTTTASLPGNTPEDYTFSPENTSSTTGGNTTSDQEVTTHDMDGYVSLYTSTTLPQSSGDNPDYGTTNEAINTTEKTTTLQQYTSHSTTTGEGSSAESSTSHISSSMRELTTTIVPPPEITTDVSEFLTTTHQTHDNNLATENLISNTGENPTSHNEETTEYIQDFVSLYTSTTFPQSSGASPEFSTTNEAISMTEVSTTLQPYTYHHTARGEGFSTTVYSSNTNPTATSLAGDTMEDNTLITENITPNYTNGENITSADIEGHRSLHTSTRIPETSRDSPDSSTTNGAINVTEVTTTLQQYTSHGTTSAEGSTSPYTPTSYVGDSMSHLTTTSSPGISTHFSDFYSSALVTNETQDTLAPESATPKPSSRGASISTTENMEDFMSLYTSIFPESSSHSENTSTTMGIKKTETSTAPQQDTSHDNPTEESPMSSTSKAGP</sequence>